<dbReference type="InterPro" id="IPR032465">
    <property type="entry name" value="ACMSD"/>
</dbReference>
<accession>A0ABY7ZIQ8</accession>
<dbReference type="InterPro" id="IPR006680">
    <property type="entry name" value="Amidohydro-rel"/>
</dbReference>
<keyword evidence="4" id="KW-1185">Reference proteome</keyword>
<proteinExistence type="predicted"/>
<sequence>MRSGAPRRAVDGGVRADGYPDMIDSHVRFGDDLGVTDVDALLRLLDTHGVRRAVLGPVGRWVAVDNREGNETIAAAVRHHPDRLAGWAAANPWYGVRAVDDLRRALDDGLVGLKLAPAQQGFPLLSPLVDGLLHEVAQRAVPVYVVTGIPVAAEPFQLTELARRWPTVPFVMGRSGRTDFALDLVPALSGAANLVAETAYNGPGHLRRVAEAIGVDRMLFASDLPANDLGLELARVDDAGFDEPARAQVLGAVAARLFAGPGFAVGATAGRRTPA</sequence>
<evidence type="ECO:0000259" key="2">
    <source>
        <dbReference type="Pfam" id="PF04909"/>
    </source>
</evidence>
<dbReference type="PANTHER" id="PTHR21240:SF28">
    <property type="entry name" value="ISO-OROTATE DECARBOXYLASE (EUROFUNG)"/>
    <property type="match status" value="1"/>
</dbReference>
<evidence type="ECO:0000313" key="4">
    <source>
        <dbReference type="Proteomes" id="UP001219605"/>
    </source>
</evidence>
<dbReference type="PANTHER" id="PTHR21240">
    <property type="entry name" value="2-AMINO-3-CARBOXYLMUCONATE-6-SEMIALDEHYDE DECARBOXYLASE"/>
    <property type="match status" value="1"/>
</dbReference>
<dbReference type="EMBL" id="CP118615">
    <property type="protein sequence ID" value="WDZ82651.1"/>
    <property type="molecule type" value="Genomic_DNA"/>
</dbReference>
<dbReference type="RefSeq" id="WP_275028935.1">
    <property type="nucleotide sequence ID" value="NZ_CP118615.1"/>
</dbReference>
<reference evidence="3 4" key="1">
    <citation type="submission" date="2023-02" db="EMBL/GenBank/DDBJ databases">
        <authorList>
            <person name="Mo P."/>
        </authorList>
    </citation>
    <scope>NUCLEOTIDE SEQUENCE [LARGE SCALE GENOMIC DNA]</scope>
    <source>
        <strain evidence="3 4">HUAS 3</strain>
    </source>
</reference>
<dbReference type="Proteomes" id="UP001219605">
    <property type="component" value="Chromosome"/>
</dbReference>
<feature type="domain" description="Amidohydrolase-related" evidence="2">
    <location>
        <begin position="24"/>
        <end position="258"/>
    </location>
</feature>
<evidence type="ECO:0000256" key="1">
    <source>
        <dbReference type="ARBA" id="ARBA00023239"/>
    </source>
</evidence>
<evidence type="ECO:0000313" key="3">
    <source>
        <dbReference type="EMBL" id="WDZ82651.1"/>
    </source>
</evidence>
<gene>
    <name evidence="3" type="ORF">PVK37_19480</name>
</gene>
<dbReference type="Pfam" id="PF04909">
    <property type="entry name" value="Amidohydro_2"/>
    <property type="match status" value="1"/>
</dbReference>
<dbReference type="InterPro" id="IPR032466">
    <property type="entry name" value="Metal_Hydrolase"/>
</dbReference>
<name>A0ABY7ZIQ8_9ACTN</name>
<dbReference type="Gene3D" id="3.20.20.140">
    <property type="entry name" value="Metal-dependent hydrolases"/>
    <property type="match status" value="1"/>
</dbReference>
<dbReference type="SUPFAM" id="SSF51556">
    <property type="entry name" value="Metallo-dependent hydrolases"/>
    <property type="match status" value="1"/>
</dbReference>
<organism evidence="3 4">
    <name type="scientific">Micromonospora cathayae</name>
    <dbReference type="NCBI Taxonomy" id="3028804"/>
    <lineage>
        <taxon>Bacteria</taxon>
        <taxon>Bacillati</taxon>
        <taxon>Actinomycetota</taxon>
        <taxon>Actinomycetes</taxon>
        <taxon>Micromonosporales</taxon>
        <taxon>Micromonosporaceae</taxon>
        <taxon>Micromonospora</taxon>
    </lineage>
</organism>
<keyword evidence="1" id="KW-0456">Lyase</keyword>
<protein>
    <submittedName>
        <fullName evidence="3">Amidohydrolase family protein</fullName>
    </submittedName>
</protein>